<feature type="region of interest" description="Disordered" evidence="1">
    <location>
        <begin position="1"/>
        <end position="38"/>
    </location>
</feature>
<evidence type="ECO:0000256" key="1">
    <source>
        <dbReference type="SAM" id="MobiDB-lite"/>
    </source>
</evidence>
<dbReference type="AlphaFoldDB" id="A0A6A0APJ1"/>
<evidence type="ECO:0000313" key="3">
    <source>
        <dbReference type="Proteomes" id="UP000484988"/>
    </source>
</evidence>
<name>A0A6A0APJ1_9ACTN</name>
<accession>A0A6A0APJ1</accession>
<keyword evidence="3" id="KW-1185">Reference proteome</keyword>
<sequence>MSRSRMSRSRSPPVPSTRRRAVPGTFPCRTVPSGTRRRGESFRIDTPLVRLPLPSRVRRGAMVRPVRVDVSGHTRGLTVSTVGGHPQIP</sequence>
<dbReference type="EMBL" id="BLLG01000001">
    <property type="protein sequence ID" value="GFH34203.1"/>
    <property type="molecule type" value="Genomic_DNA"/>
</dbReference>
<comment type="caution">
    <text evidence="2">The sequence shown here is derived from an EMBL/GenBank/DDBJ whole genome shotgun (WGS) entry which is preliminary data.</text>
</comment>
<evidence type="ECO:0000313" key="2">
    <source>
        <dbReference type="EMBL" id="GFH34203.1"/>
    </source>
</evidence>
<protein>
    <submittedName>
        <fullName evidence="2">Uncharacterized protein</fullName>
    </submittedName>
</protein>
<gene>
    <name evidence="2" type="ORF">SCWH03_04130</name>
</gene>
<dbReference type="Proteomes" id="UP000484988">
    <property type="component" value="Unassembled WGS sequence"/>
</dbReference>
<proteinExistence type="predicted"/>
<reference evidence="2 3" key="1">
    <citation type="submission" date="2020-02" db="EMBL/GenBank/DDBJ databases">
        <title>Whole Genome Shotgun Sequence of Streptomyces sp. strain CWH03.</title>
        <authorList>
            <person name="Dohra H."/>
            <person name="Kodani S."/>
            <person name="Yamamura H."/>
        </authorList>
    </citation>
    <scope>NUCLEOTIDE SEQUENCE [LARGE SCALE GENOMIC DNA]</scope>
    <source>
        <strain evidence="2 3">CWH03</strain>
    </source>
</reference>
<organism evidence="2 3">
    <name type="scientific">Streptomyces pacificus</name>
    <dbReference type="NCBI Taxonomy" id="2705029"/>
    <lineage>
        <taxon>Bacteria</taxon>
        <taxon>Bacillati</taxon>
        <taxon>Actinomycetota</taxon>
        <taxon>Actinomycetes</taxon>
        <taxon>Kitasatosporales</taxon>
        <taxon>Streptomycetaceae</taxon>
        <taxon>Streptomyces</taxon>
    </lineage>
</organism>